<evidence type="ECO:0000256" key="10">
    <source>
        <dbReference type="SAM" id="Coils"/>
    </source>
</evidence>
<dbReference type="GO" id="GO:0031410">
    <property type="term" value="C:cytoplasmic vesicle"/>
    <property type="evidence" value="ECO:0007669"/>
    <property type="project" value="UniProtKB-SubCell"/>
</dbReference>
<dbReference type="InterPro" id="IPR033571">
    <property type="entry name" value="N4BP3"/>
</dbReference>
<evidence type="ECO:0000256" key="3">
    <source>
        <dbReference type="ARBA" id="ARBA00004541"/>
    </source>
</evidence>
<comment type="caution">
    <text evidence="12">The sequence shown here is derived from an EMBL/GenBank/DDBJ whole genome shotgun (WGS) entry which is preliminary data.</text>
</comment>
<evidence type="ECO:0000256" key="4">
    <source>
        <dbReference type="ARBA" id="ARBA00010640"/>
    </source>
</evidence>
<dbReference type="GO" id="GO:0030425">
    <property type="term" value="C:dendrite"/>
    <property type="evidence" value="ECO:0007669"/>
    <property type="project" value="UniProtKB-SubCell"/>
</dbReference>
<protein>
    <submittedName>
        <fullName evidence="12">Uncharacterized protein</fullName>
    </submittedName>
</protein>
<feature type="region of interest" description="Disordered" evidence="11">
    <location>
        <begin position="159"/>
        <end position="217"/>
    </location>
</feature>
<feature type="region of interest" description="Disordered" evidence="11">
    <location>
        <begin position="84"/>
        <end position="147"/>
    </location>
</feature>
<evidence type="ECO:0000313" key="13">
    <source>
        <dbReference type="Proteomes" id="UP000824782"/>
    </source>
</evidence>
<dbReference type="GO" id="GO:0030424">
    <property type="term" value="C:axon"/>
    <property type="evidence" value="ECO:0007669"/>
    <property type="project" value="UniProtKB-SubCell"/>
</dbReference>
<keyword evidence="9" id="KW-0968">Cytoplasmic vesicle</keyword>
<gene>
    <name evidence="12" type="ORF">GDO81_010521</name>
</gene>
<keyword evidence="7 10" id="KW-0175">Coiled coil</keyword>
<dbReference type="EMBL" id="WNYA01000004">
    <property type="protein sequence ID" value="KAG8578530.1"/>
    <property type="molecule type" value="Genomic_DNA"/>
</dbReference>
<reference evidence="12" key="1">
    <citation type="thesis" date="2020" institute="ProQuest LLC" country="789 East Eisenhower Parkway, Ann Arbor, MI, USA">
        <title>Comparative Genomics and Chromosome Evolution.</title>
        <authorList>
            <person name="Mudd A.B."/>
        </authorList>
    </citation>
    <scope>NUCLEOTIDE SEQUENCE</scope>
    <source>
        <strain evidence="12">237g6f4</strain>
        <tissue evidence="12">Blood</tissue>
    </source>
</reference>
<keyword evidence="8" id="KW-0966">Cell projection</keyword>
<dbReference type="EMBL" id="WNYA01000004">
    <property type="protein sequence ID" value="KAG8578531.1"/>
    <property type="molecule type" value="Genomic_DNA"/>
</dbReference>
<keyword evidence="13" id="KW-1185">Reference proteome</keyword>
<proteinExistence type="inferred from homology"/>
<name>A0AAV7C0P0_ENGPU</name>
<dbReference type="Pfam" id="PF06818">
    <property type="entry name" value="Fez1"/>
    <property type="match status" value="2"/>
</dbReference>
<dbReference type="AlphaFoldDB" id="A0AAV7C0P0"/>
<sequence length="595" mass="67870">MAAAQTFSLSCDARNHHLRSFNSDVSYRCNMGSVSSLIEKHDFSPDDIKLDFKPLPNSHSPGNIFKRGLNQQELLSYLSITKKDGKSGKKQSSGLVFRRERSMEGGENDYPVLYHKDRRGTDFSKSSLPERGRFEKSRFGQSALKPSNAKNFMSMQSLCSSGGQKLSKSNGSLNTLGSLNSPPRQGPRKSNNIHHFSHHESENDENESLSDSKQNSINSFTTYSPGFSVARGQISASTGHINHIGGSLDRASRGVRDLGSGEKKPLSCKSMATLSRLHCSGEPPPPYEYSQSVEDVARQLEERLNEKGMELRQLRRSPSDKDDPFTQVFEDKRRLWMEELEELKQMYISKLQQISQQALRSQRALQLQLYKVQQEKKRLHEELNSTRAECEQLRQKQSTPTENLSPKLEESKWEISQKAGEISLLKQQLRDCQAEITQKMGEIFLMKTQLREAKTLAREKEKESTDLKARLQALEVAKEKSPTGTQGNISGADDSKWCQKESSEASDLERVKAELMLERRQNEAQMLNFEIERKIWKEEKDKVLRYQKEIQASYLEMYHRNLALERQLQGNRPIPVHSPSTPSLWMDAVESFETT</sequence>
<dbReference type="PANTHER" id="PTHR32274">
    <property type="entry name" value="NEDD4-BINDING PROTEIN 3"/>
    <property type="match status" value="1"/>
</dbReference>
<dbReference type="PANTHER" id="PTHR32274:SF1">
    <property type="entry name" value="NEDD4-BINDING PROTEIN 3"/>
    <property type="match status" value="1"/>
</dbReference>
<feature type="compositionally biased region" description="Polar residues" evidence="11">
    <location>
        <begin position="159"/>
        <end position="183"/>
    </location>
</feature>
<accession>A0AAV7C0P0</accession>
<evidence type="ECO:0000313" key="12">
    <source>
        <dbReference type="EMBL" id="KAG8578531.1"/>
    </source>
</evidence>
<organism evidence="12 13">
    <name type="scientific">Engystomops pustulosus</name>
    <name type="common">Tungara frog</name>
    <name type="synonym">Physalaemus pustulosus</name>
    <dbReference type="NCBI Taxonomy" id="76066"/>
    <lineage>
        <taxon>Eukaryota</taxon>
        <taxon>Metazoa</taxon>
        <taxon>Chordata</taxon>
        <taxon>Craniata</taxon>
        <taxon>Vertebrata</taxon>
        <taxon>Euteleostomi</taxon>
        <taxon>Amphibia</taxon>
        <taxon>Batrachia</taxon>
        <taxon>Anura</taxon>
        <taxon>Neobatrachia</taxon>
        <taxon>Hyloidea</taxon>
        <taxon>Leptodactylidae</taxon>
        <taxon>Leiuperinae</taxon>
        <taxon>Engystomops</taxon>
    </lineage>
</organism>
<evidence type="ECO:0000256" key="5">
    <source>
        <dbReference type="ARBA" id="ARBA00022473"/>
    </source>
</evidence>
<evidence type="ECO:0000256" key="9">
    <source>
        <dbReference type="ARBA" id="ARBA00023329"/>
    </source>
</evidence>
<evidence type="ECO:0000256" key="1">
    <source>
        <dbReference type="ARBA" id="ARBA00004279"/>
    </source>
</evidence>
<keyword evidence="5" id="KW-0217">Developmental protein</keyword>
<feature type="coiled-coil region" evidence="10">
    <location>
        <begin position="450"/>
        <end position="525"/>
    </location>
</feature>
<comment type="similarity">
    <text evidence="4">Belongs to the N4BP3 family.</text>
</comment>
<evidence type="ECO:0000256" key="7">
    <source>
        <dbReference type="ARBA" id="ARBA00023054"/>
    </source>
</evidence>
<keyword evidence="6" id="KW-0524">Neurogenesis</keyword>
<evidence type="ECO:0000256" key="11">
    <source>
        <dbReference type="SAM" id="MobiDB-lite"/>
    </source>
</evidence>
<comment type="subcellular location">
    <subcellularLocation>
        <location evidence="2">Cell projection</location>
        <location evidence="2">Axon</location>
    </subcellularLocation>
    <subcellularLocation>
        <location evidence="1">Cell projection</location>
        <location evidence="1">Dendrite</location>
    </subcellularLocation>
    <subcellularLocation>
        <location evidence="3">Cytoplasmic vesicle</location>
    </subcellularLocation>
</comment>
<evidence type="ECO:0000256" key="6">
    <source>
        <dbReference type="ARBA" id="ARBA00022902"/>
    </source>
</evidence>
<dbReference type="GO" id="GO:0007399">
    <property type="term" value="P:nervous system development"/>
    <property type="evidence" value="ECO:0007669"/>
    <property type="project" value="UniProtKB-KW"/>
</dbReference>
<feature type="compositionally biased region" description="Basic and acidic residues" evidence="11">
    <location>
        <begin position="250"/>
        <end position="265"/>
    </location>
</feature>
<feature type="compositionally biased region" description="Basic and acidic residues" evidence="11">
    <location>
        <begin position="128"/>
        <end position="138"/>
    </location>
</feature>
<dbReference type="Proteomes" id="UP000824782">
    <property type="component" value="Unassembled WGS sequence"/>
</dbReference>
<feature type="coiled-coil region" evidence="10">
    <location>
        <begin position="297"/>
        <end position="396"/>
    </location>
</feature>
<evidence type="ECO:0000256" key="2">
    <source>
        <dbReference type="ARBA" id="ARBA00004489"/>
    </source>
</evidence>
<feature type="region of interest" description="Disordered" evidence="11">
    <location>
        <begin position="245"/>
        <end position="266"/>
    </location>
</feature>
<evidence type="ECO:0000256" key="8">
    <source>
        <dbReference type="ARBA" id="ARBA00023273"/>
    </source>
</evidence>